<feature type="transmembrane region" description="Helical" evidence="5">
    <location>
        <begin position="401"/>
        <end position="420"/>
    </location>
</feature>
<evidence type="ECO:0000256" key="5">
    <source>
        <dbReference type="SAM" id="Phobius"/>
    </source>
</evidence>
<keyword evidence="8" id="KW-1185">Reference proteome</keyword>
<feature type="transmembrane region" description="Helical" evidence="5">
    <location>
        <begin position="299"/>
        <end position="320"/>
    </location>
</feature>
<feature type="transmembrane region" description="Helical" evidence="5">
    <location>
        <begin position="53"/>
        <end position="73"/>
    </location>
</feature>
<proteinExistence type="predicted"/>
<evidence type="ECO:0000256" key="4">
    <source>
        <dbReference type="ARBA" id="ARBA00023136"/>
    </source>
</evidence>
<feature type="transmembrane region" description="Helical" evidence="5">
    <location>
        <begin position="146"/>
        <end position="170"/>
    </location>
</feature>
<gene>
    <name evidence="7" type="ORF">CYNAS_LOCUS2044</name>
</gene>
<feature type="transmembrane region" description="Helical" evidence="5">
    <location>
        <begin position="112"/>
        <end position="134"/>
    </location>
</feature>
<dbReference type="PANTHER" id="PTHR23503">
    <property type="entry name" value="SOLUTE CARRIER FAMILY 2"/>
    <property type="match status" value="1"/>
</dbReference>
<evidence type="ECO:0000313" key="7">
    <source>
        <dbReference type="EMBL" id="CAJ0590061.1"/>
    </source>
</evidence>
<comment type="caution">
    <text evidence="7">The sequence shown here is derived from an EMBL/GenBank/DDBJ whole genome shotgun (WGS) entry which is preliminary data.</text>
</comment>
<accession>A0AA36GIK2</accession>
<feature type="chain" id="PRO_5041463682" description="Major facilitator superfamily (MFS) profile domain-containing protein" evidence="6">
    <location>
        <begin position="16"/>
        <end position="452"/>
    </location>
</feature>
<evidence type="ECO:0000256" key="2">
    <source>
        <dbReference type="ARBA" id="ARBA00022692"/>
    </source>
</evidence>
<organism evidence="7 8">
    <name type="scientific">Cylicocyclus nassatus</name>
    <name type="common">Nematode worm</name>
    <dbReference type="NCBI Taxonomy" id="53992"/>
    <lineage>
        <taxon>Eukaryota</taxon>
        <taxon>Metazoa</taxon>
        <taxon>Ecdysozoa</taxon>
        <taxon>Nematoda</taxon>
        <taxon>Chromadorea</taxon>
        <taxon>Rhabditida</taxon>
        <taxon>Rhabditina</taxon>
        <taxon>Rhabditomorpha</taxon>
        <taxon>Strongyloidea</taxon>
        <taxon>Strongylidae</taxon>
        <taxon>Cylicocyclus</taxon>
    </lineage>
</organism>
<feature type="transmembrane region" description="Helical" evidence="5">
    <location>
        <begin position="85"/>
        <end position="106"/>
    </location>
</feature>
<dbReference type="Gene3D" id="1.20.1250.20">
    <property type="entry name" value="MFS general substrate transporter like domains"/>
    <property type="match status" value="1"/>
</dbReference>
<feature type="transmembrane region" description="Helical" evidence="5">
    <location>
        <begin position="176"/>
        <end position="197"/>
    </location>
</feature>
<name>A0AA36GIK2_CYLNA</name>
<dbReference type="PANTHER" id="PTHR23503:SF123">
    <property type="entry name" value="MAJOR FACILITATOR SUPERFAMILY (MFS) PROFILE DOMAIN-CONTAINING PROTEIN"/>
    <property type="match status" value="1"/>
</dbReference>
<dbReference type="EMBL" id="CATQJL010000001">
    <property type="protein sequence ID" value="CAJ0590061.1"/>
    <property type="molecule type" value="Genomic_DNA"/>
</dbReference>
<dbReference type="InterPro" id="IPR036259">
    <property type="entry name" value="MFS_trans_sf"/>
</dbReference>
<dbReference type="InterPro" id="IPR005828">
    <property type="entry name" value="MFS_sugar_transport-like"/>
</dbReference>
<keyword evidence="4 5" id="KW-0472">Membrane</keyword>
<evidence type="ECO:0000256" key="1">
    <source>
        <dbReference type="ARBA" id="ARBA00004370"/>
    </source>
</evidence>
<evidence type="ECO:0008006" key="9">
    <source>
        <dbReference type="Google" id="ProtNLM"/>
    </source>
</evidence>
<evidence type="ECO:0000313" key="8">
    <source>
        <dbReference type="Proteomes" id="UP001176961"/>
    </source>
</evidence>
<dbReference type="Proteomes" id="UP001176961">
    <property type="component" value="Unassembled WGS sequence"/>
</dbReference>
<dbReference type="InterPro" id="IPR045263">
    <property type="entry name" value="GLUT"/>
</dbReference>
<keyword evidence="2 5" id="KW-0812">Transmembrane</keyword>
<feature type="transmembrane region" description="Helical" evidence="5">
    <location>
        <begin position="356"/>
        <end position="380"/>
    </location>
</feature>
<reference evidence="7" key="1">
    <citation type="submission" date="2023-07" db="EMBL/GenBank/DDBJ databases">
        <authorList>
            <consortium name="CYATHOMIX"/>
        </authorList>
    </citation>
    <scope>NUCLEOTIDE SEQUENCE</scope>
    <source>
        <strain evidence="7">N/A</strain>
    </source>
</reference>
<dbReference type="GO" id="GO:0015149">
    <property type="term" value="F:hexose transmembrane transporter activity"/>
    <property type="evidence" value="ECO:0007669"/>
    <property type="project" value="TreeGrafter"/>
</dbReference>
<protein>
    <recommendedName>
        <fullName evidence="9">Major facilitator superfamily (MFS) profile domain-containing protein</fullName>
    </recommendedName>
</protein>
<evidence type="ECO:0000256" key="3">
    <source>
        <dbReference type="ARBA" id="ARBA00022989"/>
    </source>
</evidence>
<feature type="transmembrane region" description="Helical" evidence="5">
    <location>
        <begin position="329"/>
        <end position="350"/>
    </location>
</feature>
<feature type="transmembrane region" description="Helical" evidence="5">
    <location>
        <begin position="426"/>
        <end position="444"/>
    </location>
</feature>
<dbReference type="GO" id="GO:0016020">
    <property type="term" value="C:membrane"/>
    <property type="evidence" value="ECO:0007669"/>
    <property type="project" value="UniProtKB-SubCell"/>
</dbReference>
<comment type="subcellular location">
    <subcellularLocation>
        <location evidence="1">Membrane</location>
    </subcellularLocation>
</comment>
<keyword evidence="3 5" id="KW-1133">Transmembrane helix</keyword>
<dbReference type="SUPFAM" id="SSF103473">
    <property type="entry name" value="MFS general substrate transporter"/>
    <property type="match status" value="1"/>
</dbReference>
<feature type="transmembrane region" description="Helical" evidence="5">
    <location>
        <begin position="260"/>
        <end position="279"/>
    </location>
</feature>
<dbReference type="AlphaFoldDB" id="A0AA36GIK2"/>
<keyword evidence="6" id="KW-0732">Signal</keyword>
<feature type="signal peptide" evidence="6">
    <location>
        <begin position="1"/>
        <end position="15"/>
    </location>
</feature>
<sequence length="452" mass="49400">MSRLAFVLFTHAVLSQFGDVMMACLNLLNVPIRKIFNESISSSYNLNHKQLELIYSVSASTMMIGVLVGFLIISRLMEVLGAKDTAITVRCSLGIIGSASMVLSFITRRFEFFVLGHFLSGVVSALKVALFIYVADCSPDKRRGPASMMVNSGGVLAVLVATPACMPNLLGSDSSWFILPMFCAVMAAAHLLIAGRFPKSPKDLYIKERNEKEARAALDFFYEDHHDIDGAIAKMGEEKSHENCQSMSLRDIMADKTSRNSLIIVLLCALVPAFSALNVKLQYLMSLLITFGLSQGEATMALTFISAIAAPICFIAPWLIERFGIRKMFVMITMLCSLEWIGLGVAQVFVDCNTQHVISSVSAIAGATLGQCAFNLGLLVMSPVMISEVCHYSNRPAITQFTQILPLAFAVVEVAAFPTLKSYLGGILYIFFSSCCAMLAVLMFKKLPHKSH</sequence>
<evidence type="ECO:0000256" key="6">
    <source>
        <dbReference type="SAM" id="SignalP"/>
    </source>
</evidence>
<dbReference type="Pfam" id="PF00083">
    <property type="entry name" value="Sugar_tr"/>
    <property type="match status" value="1"/>
</dbReference>